<reference evidence="2" key="2">
    <citation type="submission" date="2019-04" db="EMBL/GenBank/DDBJ databases">
        <title>Friends and foes A comparative genomics studyof 23 Aspergillus species from section Flavi.</title>
        <authorList>
            <consortium name="DOE Joint Genome Institute"/>
            <person name="Kjaerbolling I."/>
            <person name="Vesth T."/>
            <person name="Frisvad J.C."/>
            <person name="Nybo J.L."/>
            <person name="Theobald S."/>
            <person name="Kildgaard S."/>
            <person name="Isbrandt T."/>
            <person name="Kuo A."/>
            <person name="Sato A."/>
            <person name="Lyhne E.K."/>
            <person name="Kogle M.E."/>
            <person name="Wiebenga A."/>
            <person name="Kun R.S."/>
            <person name="Lubbers R.J."/>
            <person name="Makela M.R."/>
            <person name="Barry K."/>
            <person name="Chovatia M."/>
            <person name="Clum A."/>
            <person name="Daum C."/>
            <person name="Haridas S."/>
            <person name="He G."/>
            <person name="LaButti K."/>
            <person name="Lipzen A."/>
            <person name="Mondo S."/>
            <person name="Riley R."/>
            <person name="Salamov A."/>
            <person name="Simmons B.A."/>
            <person name="Magnuson J.K."/>
            <person name="Henrissat B."/>
            <person name="Mortensen U.H."/>
            <person name="Larsen T.O."/>
            <person name="Devries R.P."/>
            <person name="Grigoriev I.V."/>
            <person name="Machida M."/>
            <person name="Baker S.E."/>
            <person name="Andersen M.R."/>
        </authorList>
    </citation>
    <scope>NUCLEOTIDE SEQUENCE [LARGE SCALE GENOMIC DNA]</scope>
    <source>
        <strain evidence="2">IBT 14317</strain>
    </source>
</reference>
<dbReference type="OrthoDB" id="4459250at2759"/>
<evidence type="ECO:0000313" key="4">
    <source>
        <dbReference type="Proteomes" id="UP000541154"/>
    </source>
</evidence>
<dbReference type="EMBL" id="ML735389">
    <property type="protein sequence ID" value="KAE8384229.1"/>
    <property type="molecule type" value="Genomic_DNA"/>
</dbReference>
<dbReference type="AlphaFoldDB" id="A0A5N6GDH4"/>
<accession>A0A8H6EA30</accession>
<keyword evidence="1" id="KW-0732">Signal</keyword>
<feature type="chain" id="PRO_5043207766" description="Invertebrate defensins family profile domain-containing protein" evidence="1">
    <location>
        <begin position="17"/>
        <end position="59"/>
    </location>
</feature>
<organism evidence="2">
    <name type="scientific">Petromyces alliaceus</name>
    <name type="common">Aspergillus alliaceus</name>
    <dbReference type="NCBI Taxonomy" id="209559"/>
    <lineage>
        <taxon>Eukaryota</taxon>
        <taxon>Fungi</taxon>
        <taxon>Dikarya</taxon>
        <taxon>Ascomycota</taxon>
        <taxon>Pezizomycotina</taxon>
        <taxon>Eurotiomycetes</taxon>
        <taxon>Eurotiomycetidae</taxon>
        <taxon>Eurotiales</taxon>
        <taxon>Aspergillaceae</taxon>
        <taxon>Aspergillus</taxon>
        <taxon>Aspergillus subgen. Circumdati</taxon>
    </lineage>
</organism>
<evidence type="ECO:0000313" key="2">
    <source>
        <dbReference type="EMBL" id="KAE8384229.1"/>
    </source>
</evidence>
<dbReference type="EMBL" id="SPNV01000037">
    <property type="protein sequence ID" value="KAF5864228.1"/>
    <property type="molecule type" value="Genomic_DNA"/>
</dbReference>
<dbReference type="Proteomes" id="UP000326877">
    <property type="component" value="Unassembled WGS sequence"/>
</dbReference>
<gene>
    <name evidence="2" type="ORF">BDV23DRAFT_189410</name>
    <name evidence="3" type="ORF">ETB97_008225</name>
</gene>
<dbReference type="OMA" id="CCTPLKC"/>
<evidence type="ECO:0000256" key="1">
    <source>
        <dbReference type="SAM" id="SignalP"/>
    </source>
</evidence>
<feature type="signal peptide" evidence="1">
    <location>
        <begin position="1"/>
        <end position="16"/>
    </location>
</feature>
<name>A0A5N6GDH4_PETAA</name>
<evidence type="ECO:0000313" key="3">
    <source>
        <dbReference type="EMBL" id="KAF5864228.1"/>
    </source>
</evidence>
<sequence>MRFLAVFALVASVAVARPSEANIQASCMGVERYCNTNGTIGAFACCTPLKCGSDFKCHH</sequence>
<reference evidence="3 4" key="1">
    <citation type="submission" date="2019-04" db="EMBL/GenBank/DDBJ databases">
        <title>Aspergillus burnettii sp. nov., novel species from soil in southeast Queensland.</title>
        <authorList>
            <person name="Gilchrist C.L.M."/>
            <person name="Pitt J.I."/>
            <person name="Lange L."/>
            <person name="Lacey H.J."/>
            <person name="Vuong D."/>
            <person name="Midgley D.J."/>
            <person name="Greenfield P."/>
            <person name="Bradbury M."/>
            <person name="Lacey E."/>
            <person name="Busk P.K."/>
            <person name="Pilgaard B."/>
            <person name="Chooi Y.H."/>
            <person name="Piggott A.M."/>
        </authorList>
    </citation>
    <scope>NUCLEOTIDE SEQUENCE [LARGE SCALE GENOMIC DNA]</scope>
    <source>
        <strain evidence="3 4">FRR 5400</strain>
    </source>
</reference>
<accession>A0A5N7BR28</accession>
<protein>
    <recommendedName>
        <fullName evidence="5">Invertebrate defensins family profile domain-containing protein</fullName>
    </recommendedName>
</protein>
<dbReference type="Proteomes" id="UP000541154">
    <property type="component" value="Unassembled WGS sequence"/>
</dbReference>
<keyword evidence="4" id="KW-1185">Reference proteome</keyword>
<proteinExistence type="predicted"/>
<accession>A0A5N6GDH4</accession>
<evidence type="ECO:0008006" key="5">
    <source>
        <dbReference type="Google" id="ProtNLM"/>
    </source>
</evidence>